<proteinExistence type="predicted"/>
<name>A0A432Z2P8_9GAMM</name>
<dbReference type="EMBL" id="PIQE01000003">
    <property type="protein sequence ID" value="RUO72160.1"/>
    <property type="molecule type" value="Genomic_DNA"/>
</dbReference>
<gene>
    <name evidence="3" type="ORF">CWI80_10185</name>
</gene>
<dbReference type="AlphaFoldDB" id="A0A432Z2P8"/>
<protein>
    <submittedName>
        <fullName evidence="3">Uncharacterized protein</fullName>
    </submittedName>
</protein>
<evidence type="ECO:0000313" key="3">
    <source>
        <dbReference type="EMBL" id="RUO72160.1"/>
    </source>
</evidence>
<keyword evidence="2" id="KW-0812">Transmembrane</keyword>
<evidence type="ECO:0000313" key="4">
    <source>
        <dbReference type="Proteomes" id="UP000287022"/>
    </source>
</evidence>
<sequence length="95" mass="10437">MTEKQQVRLLKGAMILGICLLVCGHIVLAITFSNDAIGPRGFILGAAFSAIGVVLSLPTKIYLTILLMEHEENTNPNMTRSAEAQQRAKDKEFQH</sequence>
<evidence type="ECO:0000256" key="2">
    <source>
        <dbReference type="SAM" id="Phobius"/>
    </source>
</evidence>
<comment type="caution">
    <text evidence="3">The sequence shown here is derived from an EMBL/GenBank/DDBJ whole genome shotgun (WGS) entry which is preliminary data.</text>
</comment>
<reference evidence="4" key="1">
    <citation type="journal article" date="2018" name="Front. Microbiol.">
        <title>Genome-Based Analysis Reveals the Taxonomy and Diversity of the Family Idiomarinaceae.</title>
        <authorList>
            <person name="Liu Y."/>
            <person name="Lai Q."/>
            <person name="Shao Z."/>
        </authorList>
    </citation>
    <scope>NUCLEOTIDE SEQUENCE [LARGE SCALE GENOMIC DNA]</scope>
    <source>
        <strain evidence="4">c121</strain>
    </source>
</reference>
<keyword evidence="4" id="KW-1185">Reference proteome</keyword>
<accession>A0A432Z2P8</accession>
<evidence type="ECO:0000256" key="1">
    <source>
        <dbReference type="SAM" id="MobiDB-lite"/>
    </source>
</evidence>
<dbReference type="Proteomes" id="UP000287022">
    <property type="component" value="Unassembled WGS sequence"/>
</dbReference>
<keyword evidence="2" id="KW-1133">Transmembrane helix</keyword>
<feature type="transmembrane region" description="Helical" evidence="2">
    <location>
        <begin position="42"/>
        <end position="63"/>
    </location>
</feature>
<keyword evidence="2" id="KW-0472">Membrane</keyword>
<feature type="transmembrane region" description="Helical" evidence="2">
    <location>
        <begin position="12"/>
        <end position="30"/>
    </location>
</feature>
<organism evidence="3 4">
    <name type="scientific">Pseudidiomarina sediminum</name>
    <dbReference type="NCBI Taxonomy" id="431675"/>
    <lineage>
        <taxon>Bacteria</taxon>
        <taxon>Pseudomonadati</taxon>
        <taxon>Pseudomonadota</taxon>
        <taxon>Gammaproteobacteria</taxon>
        <taxon>Alteromonadales</taxon>
        <taxon>Idiomarinaceae</taxon>
        <taxon>Pseudidiomarina</taxon>
    </lineage>
</organism>
<feature type="compositionally biased region" description="Polar residues" evidence="1">
    <location>
        <begin position="74"/>
        <end position="84"/>
    </location>
</feature>
<feature type="compositionally biased region" description="Basic and acidic residues" evidence="1">
    <location>
        <begin position="86"/>
        <end position="95"/>
    </location>
</feature>
<feature type="region of interest" description="Disordered" evidence="1">
    <location>
        <begin position="74"/>
        <end position="95"/>
    </location>
</feature>
<dbReference type="RefSeq" id="WP_051206934.1">
    <property type="nucleotide sequence ID" value="NZ_JAHVIQ010000002.1"/>
</dbReference>